<dbReference type="Pfam" id="PF13302">
    <property type="entry name" value="Acetyltransf_3"/>
    <property type="match status" value="1"/>
</dbReference>
<keyword evidence="3" id="KW-1185">Reference proteome</keyword>
<organism evidence="2 3">
    <name type="scientific">Arthrobacter sulfonylureivorans</name>
    <dbReference type="NCBI Taxonomy" id="2486855"/>
    <lineage>
        <taxon>Bacteria</taxon>
        <taxon>Bacillati</taxon>
        <taxon>Actinomycetota</taxon>
        <taxon>Actinomycetes</taxon>
        <taxon>Micrococcales</taxon>
        <taxon>Micrococcaceae</taxon>
        <taxon>Arthrobacter</taxon>
    </lineage>
</organism>
<evidence type="ECO:0000313" key="3">
    <source>
        <dbReference type="Proteomes" id="UP000829069"/>
    </source>
</evidence>
<dbReference type="InterPro" id="IPR000182">
    <property type="entry name" value="GNAT_dom"/>
</dbReference>
<feature type="domain" description="N-acetyltransferase" evidence="1">
    <location>
        <begin position="15"/>
        <end position="153"/>
    </location>
</feature>
<dbReference type="PANTHER" id="PTHR43610:SF1">
    <property type="entry name" value="N-ACETYLTRANSFERASE DOMAIN-CONTAINING PROTEIN"/>
    <property type="match status" value="1"/>
</dbReference>
<accession>A0ABY3WFY9</accession>
<evidence type="ECO:0000259" key="1">
    <source>
        <dbReference type="Pfam" id="PF13302"/>
    </source>
</evidence>
<dbReference type="RefSeq" id="WP_241914585.1">
    <property type="nucleotide sequence ID" value="NZ_CP093326.1"/>
</dbReference>
<dbReference type="InterPro" id="IPR016181">
    <property type="entry name" value="Acyl_CoA_acyltransferase"/>
</dbReference>
<dbReference type="SUPFAM" id="SSF55729">
    <property type="entry name" value="Acyl-CoA N-acyltransferases (Nat)"/>
    <property type="match status" value="1"/>
</dbReference>
<dbReference type="EMBL" id="CP093326">
    <property type="protein sequence ID" value="UNK46609.1"/>
    <property type="molecule type" value="Genomic_DNA"/>
</dbReference>
<dbReference type="Proteomes" id="UP000829069">
    <property type="component" value="Chromosome"/>
</dbReference>
<protein>
    <submittedName>
        <fullName evidence="2">GNAT family N-acetyltransferase</fullName>
    </submittedName>
</protein>
<sequence>MALFEPLTLTGSLVKLQPLRVRHLPELQDAVRDGELWRLWYTQIPSPLTMELEIRRRLELQDHGRMLPFTVRRLSDNTVLGMTSFCHIDEAAPRVEIGYTWNRASAQGTGTNPDSKLQLMGHAFETLGCCAVEFRTDRLNRQSRDAIERLGARQDGVLRRHTKMPDGRIRDTVVYSVLDSEWPDVKARLRKRVDKERRP</sequence>
<name>A0ABY3WFY9_9MICC</name>
<gene>
    <name evidence="2" type="ORF">MNQ99_04410</name>
</gene>
<dbReference type="Gene3D" id="3.40.630.30">
    <property type="match status" value="1"/>
</dbReference>
<proteinExistence type="predicted"/>
<reference evidence="2 3" key="1">
    <citation type="submission" date="2022-03" db="EMBL/GenBank/DDBJ databases">
        <title>Isotopic signatures of nitrous oxide derived from detoxification processes.</title>
        <authorList>
            <person name="Behrendt U."/>
            <person name="Buchen C."/>
            <person name="Well R."/>
            <person name="Ulrich A."/>
            <person name="Rohe L."/>
            <person name="Kolb S."/>
            <person name="Schloter M."/>
            <person name="Horn M.A."/>
            <person name="Augustin J."/>
        </authorList>
    </citation>
    <scope>NUCLEOTIDE SEQUENCE [LARGE SCALE GENOMIC DNA]</scope>
    <source>
        <strain evidence="2 3">S4-C24</strain>
    </source>
</reference>
<evidence type="ECO:0000313" key="2">
    <source>
        <dbReference type="EMBL" id="UNK46609.1"/>
    </source>
</evidence>
<dbReference type="PANTHER" id="PTHR43610">
    <property type="entry name" value="BLL6696 PROTEIN"/>
    <property type="match status" value="1"/>
</dbReference>